<keyword evidence="1" id="KW-0560">Oxidoreductase</keyword>
<evidence type="ECO:0000313" key="4">
    <source>
        <dbReference type="EMBL" id="MDT0681774.1"/>
    </source>
</evidence>
<dbReference type="InterPro" id="IPR029753">
    <property type="entry name" value="D-isomer_DH_CS"/>
</dbReference>
<dbReference type="PANTHER" id="PTHR43333:SF1">
    <property type="entry name" value="D-ISOMER SPECIFIC 2-HYDROXYACID DEHYDROGENASE NAD-BINDING DOMAIN-CONTAINING PROTEIN"/>
    <property type="match status" value="1"/>
</dbReference>
<dbReference type="InterPro" id="IPR006140">
    <property type="entry name" value="D-isomer_DH_NAD-bd"/>
</dbReference>
<dbReference type="EMBL" id="JAVRHL010000001">
    <property type="protein sequence ID" value="MDT0681774.1"/>
    <property type="molecule type" value="Genomic_DNA"/>
</dbReference>
<evidence type="ECO:0000259" key="3">
    <source>
        <dbReference type="Pfam" id="PF02826"/>
    </source>
</evidence>
<keyword evidence="2" id="KW-0520">NAD</keyword>
<dbReference type="CDD" id="cd12164">
    <property type="entry name" value="GDH_like_2"/>
    <property type="match status" value="1"/>
</dbReference>
<reference evidence="4 5" key="1">
    <citation type="submission" date="2023-09" db="EMBL/GenBank/DDBJ databases">
        <authorList>
            <person name="Rey-Velasco X."/>
        </authorList>
    </citation>
    <scope>NUCLEOTIDE SEQUENCE [LARGE SCALE GENOMIC DNA]</scope>
    <source>
        <strain evidence="4 5">F158</strain>
    </source>
</reference>
<keyword evidence="5" id="KW-1185">Reference proteome</keyword>
<dbReference type="InterPro" id="IPR036291">
    <property type="entry name" value="NAD(P)-bd_dom_sf"/>
</dbReference>
<protein>
    <submittedName>
        <fullName evidence="4">Glyoxylate/hydroxypyruvate reductase A</fullName>
    </submittedName>
</protein>
<comment type="caution">
    <text evidence="4">The sequence shown here is derived from an EMBL/GenBank/DDBJ whole genome shotgun (WGS) entry which is preliminary data.</text>
</comment>
<dbReference type="PROSITE" id="PS00671">
    <property type="entry name" value="D_2_HYDROXYACID_DH_3"/>
    <property type="match status" value="1"/>
</dbReference>
<sequence>MSLKILFSARPGLWDDYEAPFRAALDEAGIVAELGPGVGPPETVDYIVYAPNPDLRDFAPYTRLKAVLSLWAGVETIAGNETLTAPLTRMADPGLKEGMTEWVMGHVLHHHLNIGHALARQSGTWEPYVPPLARERRVAVLGLGELGGAVARALAALGFDVSGWSRRPREIEGVRCVSGPDGLTEALAGAHFVICLLPGTPKTESIVDTAALGSTAPGAVLINPGRGTLIDDDAVIEALDAGQLGHAVLDVFRTEPLPETHPFWAHTGITVTPHVASETRPTTAARFIAENIRRSEDGKALLALVDRASGY</sequence>
<dbReference type="Proteomes" id="UP001265259">
    <property type="component" value="Unassembled WGS sequence"/>
</dbReference>
<dbReference type="PANTHER" id="PTHR43333">
    <property type="entry name" value="2-HACID_DH_C DOMAIN-CONTAINING PROTEIN"/>
    <property type="match status" value="1"/>
</dbReference>
<accession>A0ABU3DDI6</accession>
<name>A0ABU3DDI6_9RHOB</name>
<dbReference type="Gene3D" id="3.40.50.720">
    <property type="entry name" value="NAD(P)-binding Rossmann-like Domain"/>
    <property type="match status" value="2"/>
</dbReference>
<feature type="domain" description="D-isomer specific 2-hydroxyacid dehydrogenase NAD-binding" evidence="3">
    <location>
        <begin position="121"/>
        <end position="276"/>
    </location>
</feature>
<dbReference type="Pfam" id="PF02826">
    <property type="entry name" value="2-Hacid_dh_C"/>
    <property type="match status" value="1"/>
</dbReference>
<proteinExistence type="predicted"/>
<organism evidence="4 5">
    <name type="scientific">Tropicimonas omnivorans</name>
    <dbReference type="NCBI Taxonomy" id="3075590"/>
    <lineage>
        <taxon>Bacteria</taxon>
        <taxon>Pseudomonadati</taxon>
        <taxon>Pseudomonadota</taxon>
        <taxon>Alphaproteobacteria</taxon>
        <taxon>Rhodobacterales</taxon>
        <taxon>Roseobacteraceae</taxon>
        <taxon>Tropicimonas</taxon>
    </lineage>
</organism>
<evidence type="ECO:0000256" key="1">
    <source>
        <dbReference type="ARBA" id="ARBA00023002"/>
    </source>
</evidence>
<dbReference type="RefSeq" id="WP_311689542.1">
    <property type="nucleotide sequence ID" value="NZ_JAVRHL010000001.1"/>
</dbReference>
<evidence type="ECO:0000256" key="2">
    <source>
        <dbReference type="ARBA" id="ARBA00023027"/>
    </source>
</evidence>
<dbReference type="SUPFAM" id="SSF51735">
    <property type="entry name" value="NAD(P)-binding Rossmann-fold domains"/>
    <property type="match status" value="1"/>
</dbReference>
<gene>
    <name evidence="4" type="ORF">RM543_03680</name>
</gene>
<evidence type="ECO:0000313" key="5">
    <source>
        <dbReference type="Proteomes" id="UP001265259"/>
    </source>
</evidence>